<dbReference type="Pfam" id="PF23106">
    <property type="entry name" value="EGF_Teneurin"/>
    <property type="match status" value="1"/>
</dbReference>
<organism evidence="3 4">
    <name type="scientific">Desmophyllum pertusum</name>
    <dbReference type="NCBI Taxonomy" id="174260"/>
    <lineage>
        <taxon>Eukaryota</taxon>
        <taxon>Metazoa</taxon>
        <taxon>Cnidaria</taxon>
        <taxon>Anthozoa</taxon>
        <taxon>Hexacorallia</taxon>
        <taxon>Scleractinia</taxon>
        <taxon>Caryophylliina</taxon>
        <taxon>Caryophylliidae</taxon>
        <taxon>Desmophyllum</taxon>
    </lineage>
</organism>
<dbReference type="Gene3D" id="2.10.25.10">
    <property type="entry name" value="Laminin"/>
    <property type="match status" value="1"/>
</dbReference>
<comment type="caution">
    <text evidence="3">The sequence shown here is derived from an EMBL/GenBank/DDBJ whole genome shotgun (WGS) entry which is preliminary data.</text>
</comment>
<evidence type="ECO:0000313" key="4">
    <source>
        <dbReference type="Proteomes" id="UP001163046"/>
    </source>
</evidence>
<dbReference type="FunFam" id="2.10.25.10:FF:000001">
    <property type="entry name" value="Tenascin C"/>
    <property type="match status" value="1"/>
</dbReference>
<protein>
    <recommendedName>
        <fullName evidence="2">Vwde helical domain-containing protein</fullName>
    </recommendedName>
</protein>
<name>A0A9W9YI62_9CNID</name>
<dbReference type="Proteomes" id="UP001163046">
    <property type="component" value="Unassembled WGS sequence"/>
</dbReference>
<feature type="domain" description="Vwde helical" evidence="2">
    <location>
        <begin position="104"/>
        <end position="182"/>
    </location>
</feature>
<accession>A0A9W9YI62</accession>
<dbReference type="AlphaFoldDB" id="A0A9W9YI62"/>
<feature type="non-terminal residue" evidence="3">
    <location>
        <position position="1"/>
    </location>
</feature>
<sequence>APGENYFDNLPPDVQDGDVQYSTACLCPKVGENEVTECKNVFEVAFPTLFEKNMARVSPTDLCDRQKRDVHFSDDPTEEDFQLFKQSPQLHPRFKRDSPIEPVSKENATRYCAERISETKIGKLCATVGVNVQALVNICSADVEYTGDFSFATGSVALLINECGELGARNLSMLANDSSADTTAVAAFVEQVAELLCPNDCAFNGKCVNGSCVCNKDYTAEDCSMSIYQIPTISR</sequence>
<dbReference type="InterPro" id="IPR058727">
    <property type="entry name" value="Helical_Vwde"/>
</dbReference>
<evidence type="ECO:0000256" key="1">
    <source>
        <dbReference type="ARBA" id="ARBA00023180"/>
    </source>
</evidence>
<keyword evidence="1" id="KW-0325">Glycoprotein</keyword>
<gene>
    <name evidence="3" type="ORF">OS493_036557</name>
</gene>
<dbReference type="Pfam" id="PF26129">
    <property type="entry name" value="Vwde"/>
    <property type="match status" value="1"/>
</dbReference>
<evidence type="ECO:0000259" key="2">
    <source>
        <dbReference type="Pfam" id="PF26129"/>
    </source>
</evidence>
<proteinExistence type="predicted"/>
<dbReference type="OrthoDB" id="5982528at2759"/>
<keyword evidence="4" id="KW-1185">Reference proteome</keyword>
<dbReference type="EMBL" id="MU827363">
    <property type="protein sequence ID" value="KAJ7351101.1"/>
    <property type="molecule type" value="Genomic_DNA"/>
</dbReference>
<evidence type="ECO:0000313" key="3">
    <source>
        <dbReference type="EMBL" id="KAJ7351101.1"/>
    </source>
</evidence>
<reference evidence="3" key="1">
    <citation type="submission" date="2023-01" db="EMBL/GenBank/DDBJ databases">
        <title>Genome assembly of the deep-sea coral Lophelia pertusa.</title>
        <authorList>
            <person name="Herrera S."/>
            <person name="Cordes E."/>
        </authorList>
    </citation>
    <scope>NUCLEOTIDE SEQUENCE</scope>
    <source>
        <strain evidence="3">USNM1676648</strain>
        <tissue evidence="3">Polyp</tissue>
    </source>
</reference>